<dbReference type="OrthoDB" id="5295188at2"/>
<dbReference type="CDD" id="cd00088">
    <property type="entry name" value="HPT"/>
    <property type="match status" value="1"/>
</dbReference>
<gene>
    <name evidence="3" type="ORF">AZI86_08095</name>
</gene>
<evidence type="ECO:0000259" key="2">
    <source>
        <dbReference type="PROSITE" id="PS50894"/>
    </source>
</evidence>
<dbReference type="GO" id="GO:0004672">
    <property type="term" value="F:protein kinase activity"/>
    <property type="evidence" value="ECO:0007669"/>
    <property type="project" value="UniProtKB-ARBA"/>
</dbReference>
<dbReference type="InterPro" id="IPR008207">
    <property type="entry name" value="Sig_transdc_His_kin_Hpt_dom"/>
</dbReference>
<protein>
    <recommendedName>
        <fullName evidence="2">HPt domain-containing protein</fullName>
    </recommendedName>
</protein>
<dbReference type="SUPFAM" id="SSF47226">
    <property type="entry name" value="Histidine-containing phosphotransfer domain, HPT domain"/>
    <property type="match status" value="1"/>
</dbReference>
<evidence type="ECO:0000256" key="1">
    <source>
        <dbReference type="PROSITE-ProRule" id="PRU00110"/>
    </source>
</evidence>
<organism evidence="3 4">
    <name type="scientific">Bdellovibrio bacteriovorus</name>
    <dbReference type="NCBI Taxonomy" id="959"/>
    <lineage>
        <taxon>Bacteria</taxon>
        <taxon>Pseudomonadati</taxon>
        <taxon>Bdellovibrionota</taxon>
        <taxon>Bdellovibrionia</taxon>
        <taxon>Bdellovibrionales</taxon>
        <taxon>Pseudobdellovibrionaceae</taxon>
        <taxon>Bdellovibrio</taxon>
    </lineage>
</organism>
<dbReference type="AlphaFoldDB" id="A0A150WR51"/>
<evidence type="ECO:0000313" key="3">
    <source>
        <dbReference type="EMBL" id="KYG66973.1"/>
    </source>
</evidence>
<dbReference type="PROSITE" id="PS50894">
    <property type="entry name" value="HPT"/>
    <property type="match status" value="1"/>
</dbReference>
<accession>A0A150WR51</accession>
<keyword evidence="4" id="KW-1185">Reference proteome</keyword>
<feature type="domain" description="HPt" evidence="2">
    <location>
        <begin position="8"/>
        <end position="101"/>
    </location>
</feature>
<dbReference type="Pfam" id="PF01627">
    <property type="entry name" value="Hpt"/>
    <property type="match status" value="1"/>
</dbReference>
<dbReference type="Gene3D" id="1.20.120.160">
    <property type="entry name" value="HPT domain"/>
    <property type="match status" value="1"/>
</dbReference>
<evidence type="ECO:0000313" key="4">
    <source>
        <dbReference type="Proteomes" id="UP000075320"/>
    </source>
</evidence>
<dbReference type="SMART" id="SM00073">
    <property type="entry name" value="HPT"/>
    <property type="match status" value="1"/>
</dbReference>
<dbReference type="InterPro" id="IPR036641">
    <property type="entry name" value="HPT_dom_sf"/>
</dbReference>
<dbReference type="Proteomes" id="UP000075320">
    <property type="component" value="Unassembled WGS sequence"/>
</dbReference>
<proteinExistence type="predicted"/>
<reference evidence="3 4" key="1">
    <citation type="submission" date="2016-03" db="EMBL/GenBank/DDBJ databases">
        <authorList>
            <person name="Ploux O."/>
        </authorList>
    </citation>
    <scope>NUCLEOTIDE SEQUENCE [LARGE SCALE GENOMIC DNA]</scope>
    <source>
        <strain evidence="3 4">R0</strain>
    </source>
</reference>
<dbReference type="EMBL" id="LUKE01000001">
    <property type="protein sequence ID" value="KYG66973.1"/>
    <property type="molecule type" value="Genomic_DNA"/>
</dbReference>
<name>A0A150WR51_BDEBC</name>
<sequence>MIKSIVEIDADLQDLVPQFVENRKKDIETLRALVQKDDLNAISQLAHKIKGAAAGYGFNELSELAAQMEKASKGNDHDPLPELVKRMETHFLNIEIRYVNM</sequence>
<comment type="caution">
    <text evidence="3">The sequence shown here is derived from an EMBL/GenBank/DDBJ whole genome shotgun (WGS) entry which is preliminary data.</text>
</comment>
<feature type="modified residue" description="Phosphohistidine" evidence="1">
    <location>
        <position position="47"/>
    </location>
</feature>
<keyword evidence="1" id="KW-0597">Phosphoprotein</keyword>
<dbReference type="RefSeq" id="WP_061834550.1">
    <property type="nucleotide sequence ID" value="NZ_LUKE01000001.1"/>
</dbReference>
<dbReference type="GO" id="GO:0000160">
    <property type="term" value="P:phosphorelay signal transduction system"/>
    <property type="evidence" value="ECO:0007669"/>
    <property type="project" value="InterPro"/>
</dbReference>